<reference evidence="3" key="3">
    <citation type="journal article" date="2017" name="Nature">
        <title>Genome sequence of the progenitor of the wheat D genome Aegilops tauschii.</title>
        <authorList>
            <person name="Luo M.C."/>
            <person name="Gu Y.Q."/>
            <person name="Puiu D."/>
            <person name="Wang H."/>
            <person name="Twardziok S.O."/>
            <person name="Deal K.R."/>
            <person name="Huo N."/>
            <person name="Zhu T."/>
            <person name="Wang L."/>
            <person name="Wang Y."/>
            <person name="McGuire P.E."/>
            <person name="Liu S."/>
            <person name="Long H."/>
            <person name="Ramasamy R.K."/>
            <person name="Rodriguez J.C."/>
            <person name="Van S.L."/>
            <person name="Yuan L."/>
            <person name="Wang Z."/>
            <person name="Xia Z."/>
            <person name="Xiao L."/>
            <person name="Anderson O.D."/>
            <person name="Ouyang S."/>
            <person name="Liang Y."/>
            <person name="Zimin A.V."/>
            <person name="Pertea G."/>
            <person name="Qi P."/>
            <person name="Bennetzen J.L."/>
            <person name="Dai X."/>
            <person name="Dawson M.W."/>
            <person name="Muller H.G."/>
            <person name="Kugler K."/>
            <person name="Rivarola-Duarte L."/>
            <person name="Spannagl M."/>
            <person name="Mayer K.F.X."/>
            <person name="Lu F.H."/>
            <person name="Bevan M.W."/>
            <person name="Leroy P."/>
            <person name="Li P."/>
            <person name="You F.M."/>
            <person name="Sun Q."/>
            <person name="Liu Z."/>
            <person name="Lyons E."/>
            <person name="Wicker T."/>
            <person name="Salzberg S.L."/>
            <person name="Devos K.M."/>
            <person name="Dvorak J."/>
        </authorList>
    </citation>
    <scope>NUCLEOTIDE SEQUENCE [LARGE SCALE GENOMIC DNA]</scope>
    <source>
        <strain evidence="3">cv. AL8/78</strain>
    </source>
</reference>
<dbReference type="Gramene" id="AET2Gv21078900.1">
    <property type="protein sequence ID" value="AET2Gv21078900.1"/>
    <property type="gene ID" value="AET2Gv21078900"/>
</dbReference>
<reference evidence="3" key="4">
    <citation type="submission" date="2019-03" db="UniProtKB">
        <authorList>
            <consortium name="EnsemblPlants"/>
        </authorList>
    </citation>
    <scope>IDENTIFICATION</scope>
</reference>
<dbReference type="PROSITE" id="PS50181">
    <property type="entry name" value="FBOX"/>
    <property type="match status" value="1"/>
</dbReference>
<feature type="domain" description="F-box" evidence="2">
    <location>
        <begin position="9"/>
        <end position="45"/>
    </location>
</feature>
<dbReference type="PANTHER" id="PTHR31900">
    <property type="entry name" value="F-BOX/RNI SUPERFAMILY PROTEIN-RELATED"/>
    <property type="match status" value="1"/>
</dbReference>
<sequence length="497" mass="55757">MAPSHRQGGDRLSALPDTALERVLSHLESDEAVRTSGLARRWRRVHEGVPVVHLVDTKTGERNRGFGELKVCYDHQVTSAIMGKGSGTPIRVLRLDAFYPPYDLLDQWIVTAVNSGVEDLDVELRYRESGLGGRLCPFTPDLYGRKNSADFDKSDRNRYTHTQRHIFGCPTLRRLRLVGWRLDMPENLAMTMASLETLCLARIMDPRGELQRLIWSCPRLASLTLEQCPSIIEITVASPCLRSFAMICCHHATGVDLQTTCLESLHYKGGLPPRGSSFITVANYDGVKAVRIEICEKLSSKAPDDIAPVTTLIRSCKKNLKYLHLSLRPSMAYYSSLFTSLLRSLDSLTHLSLQGCLPTEDAVRSVSALLVDAKNLKVLSLFPLGPEPPKNKSMRMYRDQDDDKSDSDSEPEEGPAVSDGVQYRMPKTLWKVQVRCLAYKMRRINIGNYKGRPLEKMLARFLLSRAAALEEFSVTLAAEVHPQKDEITKDKINSART</sequence>
<dbReference type="InterPro" id="IPR036047">
    <property type="entry name" value="F-box-like_dom_sf"/>
</dbReference>
<feature type="compositionally biased region" description="Acidic residues" evidence="1">
    <location>
        <begin position="402"/>
        <end position="413"/>
    </location>
</feature>
<dbReference type="SUPFAM" id="SSF81383">
    <property type="entry name" value="F-box domain"/>
    <property type="match status" value="1"/>
</dbReference>
<organism evidence="3 4">
    <name type="scientific">Aegilops tauschii subsp. strangulata</name>
    <name type="common">Goatgrass</name>
    <dbReference type="NCBI Taxonomy" id="200361"/>
    <lineage>
        <taxon>Eukaryota</taxon>
        <taxon>Viridiplantae</taxon>
        <taxon>Streptophyta</taxon>
        <taxon>Embryophyta</taxon>
        <taxon>Tracheophyta</taxon>
        <taxon>Spermatophyta</taxon>
        <taxon>Magnoliopsida</taxon>
        <taxon>Liliopsida</taxon>
        <taxon>Poales</taxon>
        <taxon>Poaceae</taxon>
        <taxon>BOP clade</taxon>
        <taxon>Pooideae</taxon>
        <taxon>Triticodae</taxon>
        <taxon>Triticeae</taxon>
        <taxon>Triticinae</taxon>
        <taxon>Aegilops</taxon>
    </lineage>
</organism>
<dbReference type="InterPro" id="IPR001810">
    <property type="entry name" value="F-box_dom"/>
</dbReference>
<dbReference type="PANTHER" id="PTHR31900:SF30">
    <property type="entry name" value="SUPERFAMILY PROTEIN, PUTATIVE-RELATED"/>
    <property type="match status" value="1"/>
</dbReference>
<evidence type="ECO:0000259" key="2">
    <source>
        <dbReference type="PROSITE" id="PS50181"/>
    </source>
</evidence>
<dbReference type="InterPro" id="IPR050232">
    <property type="entry name" value="FBL13/AtMIF1-like"/>
</dbReference>
<keyword evidence="4" id="KW-1185">Reference proteome</keyword>
<dbReference type="Pfam" id="PF24758">
    <property type="entry name" value="LRR_At5g56370"/>
    <property type="match status" value="1"/>
</dbReference>
<dbReference type="Gene3D" id="3.80.10.10">
    <property type="entry name" value="Ribonuclease Inhibitor"/>
    <property type="match status" value="1"/>
</dbReference>
<reference evidence="4" key="2">
    <citation type="journal article" date="2017" name="Nat. Plants">
        <title>The Aegilops tauschii genome reveals multiple impacts of transposons.</title>
        <authorList>
            <person name="Zhao G."/>
            <person name="Zou C."/>
            <person name="Li K."/>
            <person name="Wang K."/>
            <person name="Li T."/>
            <person name="Gao L."/>
            <person name="Zhang X."/>
            <person name="Wang H."/>
            <person name="Yang Z."/>
            <person name="Liu X."/>
            <person name="Jiang W."/>
            <person name="Mao L."/>
            <person name="Kong X."/>
            <person name="Jiao Y."/>
            <person name="Jia J."/>
        </authorList>
    </citation>
    <scope>NUCLEOTIDE SEQUENCE [LARGE SCALE GENOMIC DNA]</scope>
    <source>
        <strain evidence="4">cv. AL8/78</strain>
    </source>
</reference>
<dbReference type="Proteomes" id="UP000015105">
    <property type="component" value="Chromosome 2D"/>
</dbReference>
<protein>
    <recommendedName>
        <fullName evidence="2">F-box domain-containing protein</fullName>
    </recommendedName>
</protein>
<dbReference type="InterPro" id="IPR055411">
    <property type="entry name" value="LRR_FXL15/At3g58940/PEG3-like"/>
</dbReference>
<dbReference type="InterPro" id="IPR032675">
    <property type="entry name" value="LRR_dom_sf"/>
</dbReference>
<evidence type="ECO:0000313" key="3">
    <source>
        <dbReference type="EnsemblPlants" id="AET2Gv21078900.1"/>
    </source>
</evidence>
<evidence type="ECO:0000313" key="4">
    <source>
        <dbReference type="Proteomes" id="UP000015105"/>
    </source>
</evidence>
<proteinExistence type="predicted"/>
<dbReference type="SUPFAM" id="SSF52047">
    <property type="entry name" value="RNI-like"/>
    <property type="match status" value="1"/>
</dbReference>
<evidence type="ECO:0000256" key="1">
    <source>
        <dbReference type="SAM" id="MobiDB-lite"/>
    </source>
</evidence>
<accession>A0A453D401</accession>
<reference evidence="4" key="1">
    <citation type="journal article" date="2014" name="Science">
        <title>Ancient hybridizations among the ancestral genomes of bread wheat.</title>
        <authorList>
            <consortium name="International Wheat Genome Sequencing Consortium,"/>
            <person name="Marcussen T."/>
            <person name="Sandve S.R."/>
            <person name="Heier L."/>
            <person name="Spannagl M."/>
            <person name="Pfeifer M."/>
            <person name="Jakobsen K.S."/>
            <person name="Wulff B.B."/>
            <person name="Steuernagel B."/>
            <person name="Mayer K.F."/>
            <person name="Olsen O.A."/>
        </authorList>
    </citation>
    <scope>NUCLEOTIDE SEQUENCE [LARGE SCALE GENOMIC DNA]</scope>
    <source>
        <strain evidence="4">cv. AL8/78</strain>
    </source>
</reference>
<reference evidence="3" key="5">
    <citation type="journal article" date="2021" name="G3 (Bethesda)">
        <title>Aegilops tauschii genome assembly Aet v5.0 features greater sequence contiguity and improved annotation.</title>
        <authorList>
            <person name="Wang L."/>
            <person name="Zhu T."/>
            <person name="Rodriguez J.C."/>
            <person name="Deal K.R."/>
            <person name="Dubcovsky J."/>
            <person name="McGuire P.E."/>
            <person name="Lux T."/>
            <person name="Spannagl M."/>
            <person name="Mayer K.F.X."/>
            <person name="Baldrich P."/>
            <person name="Meyers B.C."/>
            <person name="Huo N."/>
            <person name="Gu Y.Q."/>
            <person name="Zhou H."/>
            <person name="Devos K.M."/>
            <person name="Bennetzen J.L."/>
            <person name="Unver T."/>
            <person name="Budak H."/>
            <person name="Gulick P.J."/>
            <person name="Galiba G."/>
            <person name="Kalapos B."/>
            <person name="Nelson D.R."/>
            <person name="Li P."/>
            <person name="You F.M."/>
            <person name="Luo M.C."/>
            <person name="Dvorak J."/>
        </authorList>
    </citation>
    <scope>NUCLEOTIDE SEQUENCE [LARGE SCALE GENOMIC DNA]</scope>
    <source>
        <strain evidence="3">cv. AL8/78</strain>
    </source>
</reference>
<name>A0A453D401_AEGTS</name>
<dbReference type="AlphaFoldDB" id="A0A453D401"/>
<feature type="region of interest" description="Disordered" evidence="1">
    <location>
        <begin position="390"/>
        <end position="419"/>
    </location>
</feature>
<dbReference type="EnsemblPlants" id="AET2Gv21078900.1">
    <property type="protein sequence ID" value="AET2Gv21078900.1"/>
    <property type="gene ID" value="AET2Gv21078900"/>
</dbReference>